<reference evidence="2 4" key="1">
    <citation type="submission" date="2017-11" db="EMBL/GenBank/DDBJ databases">
        <title>The genome of Rhizophagus clarus HR1 reveals common genetic basis of auxotrophy among arbuscular mycorrhizal fungi.</title>
        <authorList>
            <person name="Kobayashi Y."/>
        </authorList>
    </citation>
    <scope>NUCLEOTIDE SEQUENCE [LARGE SCALE GENOMIC DNA]</scope>
    <source>
        <strain evidence="2 4">HR1</strain>
    </source>
</reference>
<feature type="compositionally biased region" description="Polar residues" evidence="1">
    <location>
        <begin position="1"/>
        <end position="16"/>
    </location>
</feature>
<proteinExistence type="predicted"/>
<dbReference type="Proteomes" id="UP000615446">
    <property type="component" value="Unassembled WGS sequence"/>
</dbReference>
<dbReference type="EMBL" id="BLAL01000262">
    <property type="protein sequence ID" value="GES98007.1"/>
    <property type="molecule type" value="Genomic_DNA"/>
</dbReference>
<dbReference type="Proteomes" id="UP000247702">
    <property type="component" value="Unassembled WGS sequence"/>
</dbReference>
<evidence type="ECO:0000256" key="1">
    <source>
        <dbReference type="SAM" id="MobiDB-lite"/>
    </source>
</evidence>
<evidence type="ECO:0000313" key="4">
    <source>
        <dbReference type="Proteomes" id="UP000247702"/>
    </source>
</evidence>
<dbReference type="AlphaFoldDB" id="A0A2Z6Q7N9"/>
<sequence length="187" mass="21100">MDPYFNTLNLSQTTSDEPYYDHNNNDDLVITNDGNMNIFPDCNYQNPISNSAYATSNNIGVAIPHHNYQKSISNDAPYDNVTSSNYQSNDNDNTIFPHNDIPNVNVAISPSYYDYQKTISNGNSGNSSDHNNYEAYPRYADQNQSQSNIFPSPNSINITINSPQTNISEIFKFGLKIIIMPLTNEKY</sequence>
<dbReference type="OrthoDB" id="2313461at2759"/>
<accession>A0A2Z6Q7N9</accession>
<organism evidence="2 4">
    <name type="scientific">Rhizophagus clarus</name>
    <dbReference type="NCBI Taxonomy" id="94130"/>
    <lineage>
        <taxon>Eukaryota</taxon>
        <taxon>Fungi</taxon>
        <taxon>Fungi incertae sedis</taxon>
        <taxon>Mucoromycota</taxon>
        <taxon>Glomeromycotina</taxon>
        <taxon>Glomeromycetes</taxon>
        <taxon>Glomerales</taxon>
        <taxon>Glomeraceae</taxon>
        <taxon>Rhizophagus</taxon>
    </lineage>
</organism>
<evidence type="ECO:0000313" key="3">
    <source>
        <dbReference type="EMBL" id="GES98007.1"/>
    </source>
</evidence>
<keyword evidence="4" id="KW-1185">Reference proteome</keyword>
<evidence type="ECO:0000313" key="2">
    <source>
        <dbReference type="EMBL" id="GBB84382.1"/>
    </source>
</evidence>
<gene>
    <name evidence="3" type="ORF">RCL2_002456900</name>
    <name evidence="2" type="ORF">RclHR1_00110015</name>
</gene>
<comment type="caution">
    <text evidence="2">The sequence shown here is derived from an EMBL/GenBank/DDBJ whole genome shotgun (WGS) entry which is preliminary data.</text>
</comment>
<name>A0A2Z6Q7N9_9GLOM</name>
<protein>
    <submittedName>
        <fullName evidence="2">Uncharacterized protein</fullName>
    </submittedName>
</protein>
<reference evidence="3" key="2">
    <citation type="submission" date="2019-10" db="EMBL/GenBank/DDBJ databases">
        <title>Conservation and host-specific expression of non-tandemly repeated heterogenous ribosome RNA gene in arbuscular mycorrhizal fungi.</title>
        <authorList>
            <person name="Maeda T."/>
            <person name="Kobayashi Y."/>
            <person name="Nakagawa T."/>
            <person name="Ezawa T."/>
            <person name="Yamaguchi K."/>
            <person name="Bino T."/>
            <person name="Nishimoto Y."/>
            <person name="Shigenobu S."/>
            <person name="Kawaguchi M."/>
        </authorList>
    </citation>
    <scope>NUCLEOTIDE SEQUENCE</scope>
    <source>
        <strain evidence="3">HR1</strain>
    </source>
</reference>
<feature type="region of interest" description="Disordered" evidence="1">
    <location>
        <begin position="1"/>
        <end position="20"/>
    </location>
</feature>
<dbReference type="EMBL" id="BEXD01000113">
    <property type="protein sequence ID" value="GBB84382.1"/>
    <property type="molecule type" value="Genomic_DNA"/>
</dbReference>